<dbReference type="SUPFAM" id="SSF58104">
    <property type="entry name" value="Methyl-accepting chemotaxis protein (MCP) signaling domain"/>
    <property type="match status" value="1"/>
</dbReference>
<dbReference type="EMBL" id="JACARG010000020">
    <property type="protein sequence ID" value="NWE13645.1"/>
    <property type="molecule type" value="Genomic_DNA"/>
</dbReference>
<dbReference type="FunFam" id="1.10.287.950:FF:000001">
    <property type="entry name" value="Methyl-accepting chemotaxis sensory transducer"/>
    <property type="match status" value="1"/>
</dbReference>
<evidence type="ECO:0000259" key="11">
    <source>
        <dbReference type="PROSITE" id="PS50111"/>
    </source>
</evidence>
<evidence type="ECO:0000256" key="5">
    <source>
        <dbReference type="ARBA" id="ARBA00022692"/>
    </source>
</evidence>
<evidence type="ECO:0000256" key="3">
    <source>
        <dbReference type="ARBA" id="ARBA00022481"/>
    </source>
</evidence>
<dbReference type="Pfam" id="PF00672">
    <property type="entry name" value="HAMP"/>
    <property type="match status" value="1"/>
</dbReference>
<keyword evidence="4" id="KW-0145">Chemotaxis</keyword>
<accession>A0A7Y8EFC0</accession>
<evidence type="ECO:0000313" key="14">
    <source>
        <dbReference type="Proteomes" id="UP000531950"/>
    </source>
</evidence>
<gene>
    <name evidence="13" type="ORF">HX822_11920</name>
</gene>
<comment type="similarity">
    <text evidence="9">Belongs to the methyl-accepting chemotaxis (MCP) protein family.</text>
</comment>
<dbReference type="Gene3D" id="1.10.287.950">
    <property type="entry name" value="Methyl-accepting chemotaxis protein"/>
    <property type="match status" value="1"/>
</dbReference>
<proteinExistence type="inferred from homology"/>
<dbReference type="GO" id="GO:0007165">
    <property type="term" value="P:signal transduction"/>
    <property type="evidence" value="ECO:0007669"/>
    <property type="project" value="UniProtKB-KW"/>
</dbReference>
<evidence type="ECO:0000256" key="8">
    <source>
        <dbReference type="ARBA" id="ARBA00023224"/>
    </source>
</evidence>
<dbReference type="CDD" id="cd06225">
    <property type="entry name" value="HAMP"/>
    <property type="match status" value="1"/>
</dbReference>
<evidence type="ECO:0000256" key="1">
    <source>
        <dbReference type="ARBA" id="ARBA00004651"/>
    </source>
</evidence>
<evidence type="ECO:0000313" key="13">
    <source>
        <dbReference type="EMBL" id="NWE13645.1"/>
    </source>
</evidence>
<dbReference type="CDD" id="cd11386">
    <property type="entry name" value="MCP_signal"/>
    <property type="match status" value="1"/>
</dbReference>
<feature type="domain" description="Methyl-accepting transducer" evidence="11">
    <location>
        <begin position="431"/>
        <end position="667"/>
    </location>
</feature>
<dbReference type="Pfam" id="PF00015">
    <property type="entry name" value="MCPsignal"/>
    <property type="match status" value="1"/>
</dbReference>
<evidence type="ECO:0000256" key="7">
    <source>
        <dbReference type="ARBA" id="ARBA00023136"/>
    </source>
</evidence>
<keyword evidence="5" id="KW-0812">Transmembrane</keyword>
<dbReference type="Pfam" id="PF22673">
    <property type="entry name" value="MCP-like_PDC_1"/>
    <property type="match status" value="1"/>
</dbReference>
<dbReference type="GO" id="GO:0005886">
    <property type="term" value="C:plasma membrane"/>
    <property type="evidence" value="ECO:0007669"/>
    <property type="project" value="UniProtKB-SubCell"/>
</dbReference>
<organism evidence="13 14">
    <name type="scientific">Pseudomonas yamanorum</name>
    <dbReference type="NCBI Taxonomy" id="515393"/>
    <lineage>
        <taxon>Bacteria</taxon>
        <taxon>Pseudomonadati</taxon>
        <taxon>Pseudomonadota</taxon>
        <taxon>Gammaproteobacteria</taxon>
        <taxon>Pseudomonadales</taxon>
        <taxon>Pseudomonadaceae</taxon>
        <taxon>Pseudomonas</taxon>
    </lineage>
</organism>
<dbReference type="SMART" id="SM00283">
    <property type="entry name" value="MA"/>
    <property type="match status" value="1"/>
</dbReference>
<evidence type="ECO:0000259" key="12">
    <source>
        <dbReference type="PROSITE" id="PS50885"/>
    </source>
</evidence>
<keyword evidence="8 10" id="KW-0807">Transducer</keyword>
<comment type="subcellular location">
    <subcellularLocation>
        <location evidence="1">Cell membrane</location>
        <topology evidence="1">Multi-pass membrane protein</topology>
    </subcellularLocation>
</comment>
<evidence type="ECO:0000256" key="2">
    <source>
        <dbReference type="ARBA" id="ARBA00022475"/>
    </source>
</evidence>
<protein>
    <submittedName>
        <fullName evidence="13">Methyl-accepting chemotaxis protein</fullName>
    </submittedName>
</protein>
<keyword evidence="3" id="KW-0488">Methylation</keyword>
<dbReference type="InterPro" id="IPR003660">
    <property type="entry name" value="HAMP_dom"/>
</dbReference>
<dbReference type="Proteomes" id="UP000531950">
    <property type="component" value="Unassembled WGS sequence"/>
</dbReference>
<dbReference type="GO" id="GO:0006935">
    <property type="term" value="P:chemotaxis"/>
    <property type="evidence" value="ECO:0007669"/>
    <property type="project" value="UniProtKB-KW"/>
</dbReference>
<evidence type="ECO:0000256" key="10">
    <source>
        <dbReference type="PROSITE-ProRule" id="PRU00284"/>
    </source>
</evidence>
<name>A0A7Y8EFC0_9PSED</name>
<dbReference type="PROSITE" id="PS50111">
    <property type="entry name" value="CHEMOTAXIS_TRANSDUC_2"/>
    <property type="match status" value="1"/>
</dbReference>
<dbReference type="SMART" id="SM00304">
    <property type="entry name" value="HAMP"/>
    <property type="match status" value="2"/>
</dbReference>
<dbReference type="PROSITE" id="PS50885">
    <property type="entry name" value="HAMP"/>
    <property type="match status" value="1"/>
</dbReference>
<dbReference type="PANTHER" id="PTHR32089">
    <property type="entry name" value="METHYL-ACCEPTING CHEMOTAXIS PROTEIN MCPB"/>
    <property type="match status" value="1"/>
</dbReference>
<evidence type="ECO:0000256" key="9">
    <source>
        <dbReference type="ARBA" id="ARBA00029447"/>
    </source>
</evidence>
<evidence type="ECO:0000256" key="6">
    <source>
        <dbReference type="ARBA" id="ARBA00022989"/>
    </source>
</evidence>
<sequence length="703" mass="76418">MLALTGLCLLTMLASVIAINLYQGKISSKEIRKQSAELMEIAARDQLIGTGKAQQLRIEHKFSNANQLAQLVALQMSTLRDQYAEGRITAENLRRDMVKSIHQAIVSNPAFLGLYVAFEPGQAGGEDLDFKGKAEFGSNETGRFSTYYSRYGSIDFELTALDEKAINGDHLNTSGQPMNYWYSCSKSTLKPCITAPYFDTLNGHTEGLVSLALPYMEKGKYIGVLVVDLSLNDLQEQSVALARGIYNGHSTVSVVSDTGIIAANSASAKTMGKPASEIWPDYGARFQRGTFESGVVLAREQGNFQLSLPFSPIENSAPWAVKIDVPWDTLMAPSEKLADQLDTRRHLSTWHMLVSASVLGAFGLALCALVIHKSLRPLHLITQMIKDIASGDGDLTRRINYYQPNELGELSNGFNRFLDQLHHLIKEIHAATGQTREATQHAATIAHATRSQLRAQANEVDQVATASNEMAATAQEMARNTGYAADSAQDSHQAGSRADQIIVSASQTIQKLSLGMAQNMSQVRTLADSSTEISSVLEVIRGFAEQTNLLALNAAIEAARAGEAGRGFAVVADEVRTLARRTQESVARSQFVIETLQHNTDNVVAAMSVSHALTSTTVEEFAKVGHALGQMSVGVEKISELTLQIATATEEQSNVADEVSTNVSNIRDFTRTLAQNAEILETVSVRLDQLAKTLEQKVGHFKI</sequence>
<feature type="domain" description="HAMP" evidence="12">
    <location>
        <begin position="372"/>
        <end position="426"/>
    </location>
</feature>
<dbReference type="PANTHER" id="PTHR32089:SF120">
    <property type="entry name" value="METHYL-ACCEPTING CHEMOTAXIS PROTEIN TLPQ"/>
    <property type="match status" value="1"/>
</dbReference>
<keyword evidence="7" id="KW-0472">Membrane</keyword>
<dbReference type="InterPro" id="IPR004089">
    <property type="entry name" value="MCPsignal_dom"/>
</dbReference>
<dbReference type="AlphaFoldDB" id="A0A7Y8EFC0"/>
<evidence type="ECO:0000256" key="4">
    <source>
        <dbReference type="ARBA" id="ARBA00022500"/>
    </source>
</evidence>
<dbReference type="Gene3D" id="3.30.450.20">
    <property type="entry name" value="PAS domain"/>
    <property type="match status" value="1"/>
</dbReference>
<reference evidence="13 14" key="1">
    <citation type="submission" date="2020-04" db="EMBL/GenBank/DDBJ databases">
        <title>Molecular characterization of pseudomonads from Agaricus bisporus reveal novel blotch 2 pathogens in Western Europe.</title>
        <authorList>
            <person name="Taparia T."/>
            <person name="Krijger M."/>
            <person name="Haynes E."/>
            <person name="Elpinstone J.G."/>
            <person name="Noble R."/>
            <person name="Van Der Wolf J."/>
        </authorList>
    </citation>
    <scope>NUCLEOTIDE SEQUENCE [LARGE SCALE GENOMIC DNA]</scope>
    <source>
        <strain evidence="13 14">IPO3782</strain>
    </source>
</reference>
<keyword evidence="6" id="KW-1133">Transmembrane helix</keyword>
<dbReference type="CDD" id="cd12913">
    <property type="entry name" value="PDC1_MCP_like"/>
    <property type="match status" value="1"/>
</dbReference>
<keyword evidence="2" id="KW-1003">Cell membrane</keyword>
<comment type="caution">
    <text evidence="13">The sequence shown here is derived from an EMBL/GenBank/DDBJ whole genome shotgun (WGS) entry which is preliminary data.</text>
</comment>